<organism evidence="2 3">
    <name type="scientific">Planotetraspora phitsanulokensis</name>
    <dbReference type="NCBI Taxonomy" id="575192"/>
    <lineage>
        <taxon>Bacteria</taxon>
        <taxon>Bacillati</taxon>
        <taxon>Actinomycetota</taxon>
        <taxon>Actinomycetes</taxon>
        <taxon>Streptosporangiales</taxon>
        <taxon>Streptosporangiaceae</taxon>
        <taxon>Planotetraspora</taxon>
    </lineage>
</organism>
<accession>A0A8J3XM85</accession>
<proteinExistence type="predicted"/>
<dbReference type="EMBL" id="BOOP01000034">
    <property type="protein sequence ID" value="GII41478.1"/>
    <property type="molecule type" value="Genomic_DNA"/>
</dbReference>
<reference evidence="2 3" key="1">
    <citation type="submission" date="2021-01" db="EMBL/GenBank/DDBJ databases">
        <title>Whole genome shotgun sequence of Planotetraspora phitsanulokensis NBRC 104273.</title>
        <authorList>
            <person name="Komaki H."/>
            <person name="Tamura T."/>
        </authorList>
    </citation>
    <scope>NUCLEOTIDE SEQUENCE [LARGE SCALE GENOMIC DNA]</scope>
    <source>
        <strain evidence="2 3">NBRC 104273</strain>
    </source>
</reference>
<dbReference type="AlphaFoldDB" id="A0A8J3XM85"/>
<feature type="transmembrane region" description="Helical" evidence="1">
    <location>
        <begin position="31"/>
        <end position="53"/>
    </location>
</feature>
<keyword evidence="1" id="KW-0472">Membrane</keyword>
<evidence type="ECO:0000256" key="1">
    <source>
        <dbReference type="SAM" id="Phobius"/>
    </source>
</evidence>
<gene>
    <name evidence="2" type="ORF">Pph01_64810</name>
</gene>
<keyword evidence="1" id="KW-0812">Transmembrane</keyword>
<evidence type="ECO:0000313" key="2">
    <source>
        <dbReference type="EMBL" id="GII41478.1"/>
    </source>
</evidence>
<evidence type="ECO:0008006" key="4">
    <source>
        <dbReference type="Google" id="ProtNLM"/>
    </source>
</evidence>
<sequence length="185" mass="19172">MRAGSYGRLPPYLFGVLARMQIGPRGNSRNLWVAVAMLVVAVAIVYPGVVRYLGSAQRDDAGRVISSGSVQITGMHVGDCVDGLVLGGTQTSVTATPCGQPHEAEVVDRTAGPSGDWPGVDAVREGAFSTCDAQIAQKVLGGPLADRLVSVVFFPHDEAAWIRGDPITCLAVDKDGGKLTGPVGS</sequence>
<keyword evidence="1" id="KW-1133">Transmembrane helix</keyword>
<comment type="caution">
    <text evidence="2">The sequence shown here is derived from an EMBL/GenBank/DDBJ whole genome shotgun (WGS) entry which is preliminary data.</text>
</comment>
<keyword evidence="3" id="KW-1185">Reference proteome</keyword>
<evidence type="ECO:0000313" key="3">
    <source>
        <dbReference type="Proteomes" id="UP000622547"/>
    </source>
</evidence>
<name>A0A8J3XM85_9ACTN</name>
<dbReference type="Proteomes" id="UP000622547">
    <property type="component" value="Unassembled WGS sequence"/>
</dbReference>
<protein>
    <recommendedName>
        <fullName evidence="4">Septum formation-related domain-containing protein</fullName>
    </recommendedName>
</protein>